<dbReference type="AlphaFoldDB" id="A0A317JST5"/>
<dbReference type="GO" id="GO:0006353">
    <property type="term" value="P:DNA-templated transcription termination"/>
    <property type="evidence" value="ECO:0007669"/>
    <property type="project" value="InterPro"/>
</dbReference>
<gene>
    <name evidence="4" type="ORF">DLJ46_29255</name>
</gene>
<feature type="domain" description="Rho termination factor-like N-terminal" evidence="3">
    <location>
        <begin position="152"/>
        <end position="193"/>
    </location>
</feature>
<feature type="region of interest" description="Disordered" evidence="1">
    <location>
        <begin position="1"/>
        <end position="37"/>
    </location>
</feature>
<feature type="domain" description="SAP" evidence="2">
    <location>
        <begin position="153"/>
        <end position="189"/>
    </location>
</feature>
<accession>A0A317JST5</accession>
<keyword evidence="5" id="KW-1185">Reference proteome</keyword>
<evidence type="ECO:0008006" key="6">
    <source>
        <dbReference type="Google" id="ProtNLM"/>
    </source>
</evidence>
<feature type="domain" description="SAP" evidence="2">
    <location>
        <begin position="35"/>
        <end position="71"/>
    </location>
</feature>
<name>A0A317JST5_9ACTN</name>
<dbReference type="OrthoDB" id="9808866at2"/>
<dbReference type="InterPro" id="IPR011112">
    <property type="entry name" value="Rho-like_N"/>
</dbReference>
<organism evidence="4 5">
    <name type="scientific">Micromonospora globispora</name>
    <dbReference type="NCBI Taxonomy" id="1450148"/>
    <lineage>
        <taxon>Bacteria</taxon>
        <taxon>Bacillati</taxon>
        <taxon>Actinomycetota</taxon>
        <taxon>Actinomycetes</taxon>
        <taxon>Micromonosporales</taxon>
        <taxon>Micromonosporaceae</taxon>
        <taxon>Micromonospora</taxon>
    </lineage>
</organism>
<evidence type="ECO:0000313" key="5">
    <source>
        <dbReference type="Proteomes" id="UP000245683"/>
    </source>
</evidence>
<evidence type="ECO:0000313" key="4">
    <source>
        <dbReference type="EMBL" id="PWU43886.1"/>
    </source>
</evidence>
<sequence>MAKQSTSGRASGSTATKNVPGNQTPNTPDINESEIARLKVDQLRDRLRRRGITGTAEMRKDDLVKALIKALREGRKTTRSGSGSRSGSTGGTGTTTRRRSGSEGGTTARRRSGSESGTTARRTSGGSGTRRRGSGEQPGNQTPNTPEINESEIARLKVDELREQLRRHGVTGTSGMRKPELVDALIQALTSGRPSGATSSGRRTGRTRGDRSEAAGERAAAIPMPAAPQPRPAVAPEVATSGTAEADTAPEAGRRRAAERGATGGADHTPEALPAGPARAELAAGPAPAALPAAPAHSEQPQATQREVRIPRPRTAPDDIEAAPHLQPVRNPEPTTGSGPSVTAETADRVLTDLVPAEMEPVDEVVTPEGTVITAVDEAVATPPLPGIER</sequence>
<dbReference type="SMART" id="SM00513">
    <property type="entry name" value="SAP"/>
    <property type="match status" value="2"/>
</dbReference>
<dbReference type="SMART" id="SM00959">
    <property type="entry name" value="Rho_N"/>
    <property type="match status" value="2"/>
</dbReference>
<proteinExistence type="predicted"/>
<evidence type="ECO:0000259" key="2">
    <source>
        <dbReference type="SMART" id="SM00513"/>
    </source>
</evidence>
<feature type="region of interest" description="Disordered" evidence="1">
    <location>
        <begin position="188"/>
        <end position="348"/>
    </location>
</feature>
<reference evidence="5" key="1">
    <citation type="submission" date="2018-05" db="EMBL/GenBank/DDBJ databases">
        <title>Micromonospora globispora sp. nov. and Micromonospora rugosa sp. nov., isolated from marine sediment.</title>
        <authorList>
            <person name="Carro L."/>
            <person name="Aysel V."/>
            <person name="Cetin D."/>
            <person name="Igual J.M."/>
            <person name="Klenk H.-P."/>
            <person name="Trujillo M.E."/>
            <person name="Sahin N."/>
        </authorList>
    </citation>
    <scope>NUCLEOTIDE SEQUENCE [LARGE SCALE GENOMIC DNA]</scope>
    <source>
        <strain evidence="5">S2904</strain>
    </source>
</reference>
<dbReference type="RefSeq" id="WP_109947751.1">
    <property type="nucleotide sequence ID" value="NZ_QGSV01000383.1"/>
</dbReference>
<feature type="domain" description="Rho termination factor-like N-terminal" evidence="3">
    <location>
        <begin position="34"/>
        <end position="75"/>
    </location>
</feature>
<feature type="compositionally biased region" description="Polar residues" evidence="1">
    <location>
        <begin position="17"/>
        <end position="30"/>
    </location>
</feature>
<feature type="compositionally biased region" description="Polar residues" evidence="1">
    <location>
        <begin position="333"/>
        <end position="344"/>
    </location>
</feature>
<feature type="compositionally biased region" description="Polar residues" evidence="1">
    <location>
        <begin position="137"/>
        <end position="148"/>
    </location>
</feature>
<protein>
    <recommendedName>
        <fullName evidence="6">Rho termination factor N-terminal domain-containing protein</fullName>
    </recommendedName>
</protein>
<evidence type="ECO:0000259" key="3">
    <source>
        <dbReference type="SMART" id="SM00959"/>
    </source>
</evidence>
<dbReference type="Gene3D" id="1.10.720.30">
    <property type="entry name" value="SAP domain"/>
    <property type="match status" value="1"/>
</dbReference>
<dbReference type="EMBL" id="QGSV01000383">
    <property type="protein sequence ID" value="PWU43886.1"/>
    <property type="molecule type" value="Genomic_DNA"/>
</dbReference>
<feature type="compositionally biased region" description="Low complexity" evidence="1">
    <location>
        <begin position="271"/>
        <end position="296"/>
    </location>
</feature>
<feature type="compositionally biased region" description="Basic and acidic residues" evidence="1">
    <location>
        <begin position="207"/>
        <end position="216"/>
    </location>
</feature>
<feature type="compositionally biased region" description="Low complexity" evidence="1">
    <location>
        <begin position="190"/>
        <end position="202"/>
    </location>
</feature>
<evidence type="ECO:0000256" key="1">
    <source>
        <dbReference type="SAM" id="MobiDB-lite"/>
    </source>
</evidence>
<dbReference type="Proteomes" id="UP000245683">
    <property type="component" value="Unassembled WGS sequence"/>
</dbReference>
<dbReference type="InterPro" id="IPR003034">
    <property type="entry name" value="SAP_dom"/>
</dbReference>
<dbReference type="InterPro" id="IPR036361">
    <property type="entry name" value="SAP_dom_sf"/>
</dbReference>
<feature type="compositionally biased region" description="Low complexity" evidence="1">
    <location>
        <begin position="1"/>
        <end position="16"/>
    </location>
</feature>
<feature type="region of interest" description="Disordered" evidence="1">
    <location>
        <begin position="72"/>
        <end position="152"/>
    </location>
</feature>
<feature type="compositionally biased region" description="Low complexity" evidence="1">
    <location>
        <begin position="114"/>
        <end position="124"/>
    </location>
</feature>
<comment type="caution">
    <text evidence="4">The sequence shown here is derived from an EMBL/GenBank/DDBJ whole genome shotgun (WGS) entry which is preliminary data.</text>
</comment>